<reference evidence="4" key="2">
    <citation type="submission" date="2019-09" db="UniProtKB">
        <authorList>
            <consortium name="WormBaseParasite"/>
        </authorList>
    </citation>
    <scope>IDENTIFICATION</scope>
</reference>
<feature type="region of interest" description="Disordered" evidence="1">
    <location>
        <begin position="1"/>
        <end position="28"/>
    </location>
</feature>
<protein>
    <submittedName>
        <fullName evidence="4">Lipoprotein</fullName>
    </submittedName>
</protein>
<dbReference type="OrthoDB" id="407298at2759"/>
<proteinExistence type="predicted"/>
<evidence type="ECO:0000313" key="4">
    <source>
        <dbReference type="WBParaSite" id="HPBE_0000120701-mRNA-1"/>
    </source>
</evidence>
<reference evidence="2 3" key="1">
    <citation type="submission" date="2018-11" db="EMBL/GenBank/DDBJ databases">
        <authorList>
            <consortium name="Pathogen Informatics"/>
        </authorList>
    </citation>
    <scope>NUCLEOTIDE SEQUENCE [LARGE SCALE GENOMIC DNA]</scope>
</reference>
<evidence type="ECO:0000313" key="3">
    <source>
        <dbReference type="Proteomes" id="UP000050761"/>
    </source>
</evidence>
<sequence>MLTLPKSAEATTGQRDNPKMEVQFSNRHGTRQKIFEPDDLAWIRDYRAGYPRWTRGSVRSRLGRCLYDVHVQDKFGDDKQINWDAELARVLPAMQCS</sequence>
<evidence type="ECO:0000256" key="1">
    <source>
        <dbReference type="SAM" id="MobiDB-lite"/>
    </source>
</evidence>
<dbReference type="WBParaSite" id="HPBE_0000120701-mRNA-1">
    <property type="protein sequence ID" value="HPBE_0000120701-mRNA-1"/>
    <property type="gene ID" value="HPBE_0000120701"/>
</dbReference>
<evidence type="ECO:0000313" key="2">
    <source>
        <dbReference type="EMBL" id="VDO19590.1"/>
    </source>
</evidence>
<accession>A0A183F4W5</accession>
<keyword evidence="3" id="KW-1185">Reference proteome</keyword>
<accession>A0A3P7TCC7</accession>
<organism evidence="3 4">
    <name type="scientific">Heligmosomoides polygyrus</name>
    <name type="common">Parasitic roundworm</name>
    <dbReference type="NCBI Taxonomy" id="6339"/>
    <lineage>
        <taxon>Eukaryota</taxon>
        <taxon>Metazoa</taxon>
        <taxon>Ecdysozoa</taxon>
        <taxon>Nematoda</taxon>
        <taxon>Chromadorea</taxon>
        <taxon>Rhabditida</taxon>
        <taxon>Rhabditina</taxon>
        <taxon>Rhabditomorpha</taxon>
        <taxon>Strongyloidea</taxon>
        <taxon>Heligmosomidae</taxon>
        <taxon>Heligmosomoides</taxon>
    </lineage>
</organism>
<gene>
    <name evidence="2" type="ORF">HPBE_LOCUS1208</name>
</gene>
<dbReference type="Proteomes" id="UP000050761">
    <property type="component" value="Unassembled WGS sequence"/>
</dbReference>
<dbReference type="EMBL" id="UZAH01001225">
    <property type="protein sequence ID" value="VDO19590.1"/>
    <property type="molecule type" value="Genomic_DNA"/>
</dbReference>
<dbReference type="AlphaFoldDB" id="A0A183F4W5"/>
<name>A0A183F4W5_HELPZ</name>